<dbReference type="NCBIfam" id="NF009404">
    <property type="entry name" value="PRK12767.1-3"/>
    <property type="match status" value="1"/>
</dbReference>
<dbReference type="Gene3D" id="3.30.470.20">
    <property type="entry name" value="ATP-grasp fold, B domain"/>
    <property type="match status" value="1"/>
</dbReference>
<feature type="domain" description="ATP-grasp" evidence="2">
    <location>
        <begin position="114"/>
        <end position="309"/>
    </location>
</feature>
<dbReference type="GO" id="GO:0005737">
    <property type="term" value="C:cytoplasm"/>
    <property type="evidence" value="ECO:0007669"/>
    <property type="project" value="TreeGrafter"/>
</dbReference>
<dbReference type="InterPro" id="IPR048764">
    <property type="entry name" value="PylC_N"/>
</dbReference>
<dbReference type="GO" id="GO:0009432">
    <property type="term" value="P:SOS response"/>
    <property type="evidence" value="ECO:0007669"/>
    <property type="project" value="TreeGrafter"/>
</dbReference>
<name>A0A9E2KWP6_9FUSO</name>
<dbReference type="AlphaFoldDB" id="A0A9E2KWP6"/>
<dbReference type="GO" id="GO:0046872">
    <property type="term" value="F:metal ion binding"/>
    <property type="evidence" value="ECO:0007669"/>
    <property type="project" value="InterPro"/>
</dbReference>
<evidence type="ECO:0000256" key="1">
    <source>
        <dbReference type="PROSITE-ProRule" id="PRU00409"/>
    </source>
</evidence>
<dbReference type="SUPFAM" id="SSF56059">
    <property type="entry name" value="Glutathione synthetase ATP-binding domain-like"/>
    <property type="match status" value="1"/>
</dbReference>
<dbReference type="Proteomes" id="UP000724657">
    <property type="component" value="Unassembled WGS sequence"/>
</dbReference>
<dbReference type="GO" id="GO:0018169">
    <property type="term" value="F:ribosomal S6-glutamic acid ligase activity"/>
    <property type="evidence" value="ECO:0007669"/>
    <property type="project" value="TreeGrafter"/>
</dbReference>
<evidence type="ECO:0000313" key="4">
    <source>
        <dbReference type="Proteomes" id="UP000724657"/>
    </source>
</evidence>
<accession>A0A9E2KWP6</accession>
<dbReference type="InterPro" id="IPR011761">
    <property type="entry name" value="ATP-grasp"/>
</dbReference>
<dbReference type="PANTHER" id="PTHR21621">
    <property type="entry name" value="RIBOSOMAL PROTEIN S6 MODIFICATION PROTEIN"/>
    <property type="match status" value="1"/>
</dbReference>
<keyword evidence="1" id="KW-0067">ATP-binding</keyword>
<dbReference type="Gene3D" id="3.30.1490.20">
    <property type="entry name" value="ATP-grasp fold, A domain"/>
    <property type="match status" value="1"/>
</dbReference>
<evidence type="ECO:0000313" key="3">
    <source>
        <dbReference type="EMBL" id="MBU3841448.1"/>
    </source>
</evidence>
<comment type="caution">
    <text evidence="3">The sequence shown here is derived from an EMBL/GenBank/DDBJ whole genome shotgun (WGS) entry which is preliminary data.</text>
</comment>
<dbReference type="Pfam" id="PF21360">
    <property type="entry name" value="PylC-like_N"/>
    <property type="match status" value="1"/>
</dbReference>
<dbReference type="InterPro" id="IPR013815">
    <property type="entry name" value="ATP_grasp_subdomain_1"/>
</dbReference>
<reference evidence="3" key="2">
    <citation type="submission" date="2021-04" db="EMBL/GenBank/DDBJ databases">
        <authorList>
            <person name="Gilroy R."/>
        </authorList>
    </citation>
    <scope>NUCLEOTIDE SEQUENCE</scope>
    <source>
        <strain evidence="3">A6-441</strain>
    </source>
</reference>
<dbReference type="GO" id="GO:0005524">
    <property type="term" value="F:ATP binding"/>
    <property type="evidence" value="ECO:0007669"/>
    <property type="project" value="UniProtKB-UniRule"/>
</dbReference>
<organism evidence="3 4">
    <name type="scientific">Candidatus Fusobacterium pullicola</name>
    <dbReference type="NCBI Taxonomy" id="2838601"/>
    <lineage>
        <taxon>Bacteria</taxon>
        <taxon>Fusobacteriati</taxon>
        <taxon>Fusobacteriota</taxon>
        <taxon>Fusobacteriia</taxon>
        <taxon>Fusobacteriales</taxon>
        <taxon>Fusobacteriaceae</taxon>
        <taxon>Fusobacterium</taxon>
    </lineage>
</organism>
<dbReference type="PANTHER" id="PTHR21621:SF0">
    <property type="entry name" value="BETA-CITRYLGLUTAMATE SYNTHASE B-RELATED"/>
    <property type="match status" value="1"/>
</dbReference>
<keyword evidence="1" id="KW-0547">Nucleotide-binding</keyword>
<protein>
    <submittedName>
        <fullName evidence="3">ATP-grasp domain-containing protein</fullName>
    </submittedName>
</protein>
<evidence type="ECO:0000259" key="2">
    <source>
        <dbReference type="PROSITE" id="PS50975"/>
    </source>
</evidence>
<gene>
    <name evidence="3" type="ORF">IAA47_00365</name>
</gene>
<dbReference type="Pfam" id="PF02655">
    <property type="entry name" value="ATP-grasp_3"/>
    <property type="match status" value="1"/>
</dbReference>
<dbReference type="InterPro" id="IPR003806">
    <property type="entry name" value="ATP-grasp_PylC-type"/>
</dbReference>
<dbReference type="PROSITE" id="PS50975">
    <property type="entry name" value="ATP_GRASP"/>
    <property type="match status" value="1"/>
</dbReference>
<proteinExistence type="predicted"/>
<sequence>MNILLTSVGRRSYLVEYFKNELKDKGKVYVANSTNQSSAFQYADEYVITPLIYDENYISFLKKYCLEKNISVIISLFDIDLLVLAKNKEEFKKIGVQVIVSEESVIKICNDKWETFLFLKGRKINVPKTYIDLKKVYEELKNENINFPLILKPRWGMGSIGVYEAENIEELEIFYQKIERQIQKTYLKYESIQTIGKNVLIQEKLKGQEYGLDIINDLNGNYITTFVKKKIAMRAGETDCAEVIDSVKLRNCGEDISKALKHIANLDVDLFLVDNKPYILEMNARFGGGYPFSHLAGANLPKAIIEWLENKEVKTEEILNINYGILGQKDIKITRL</sequence>
<reference evidence="3" key="1">
    <citation type="journal article" date="2021" name="PeerJ">
        <title>Extensive microbial diversity within the chicken gut microbiome revealed by metagenomics and culture.</title>
        <authorList>
            <person name="Gilroy R."/>
            <person name="Ravi A."/>
            <person name="Getino M."/>
            <person name="Pursley I."/>
            <person name="Horton D.L."/>
            <person name="Alikhan N.F."/>
            <person name="Baker D."/>
            <person name="Gharbi K."/>
            <person name="Hall N."/>
            <person name="Watson M."/>
            <person name="Adriaenssens E.M."/>
            <person name="Foster-Nyarko E."/>
            <person name="Jarju S."/>
            <person name="Secka A."/>
            <person name="Antonio M."/>
            <person name="Oren A."/>
            <person name="Chaudhuri R.R."/>
            <person name="La Ragione R."/>
            <person name="Hildebrand F."/>
            <person name="Pallen M.J."/>
        </authorList>
    </citation>
    <scope>NUCLEOTIDE SEQUENCE</scope>
    <source>
        <strain evidence="3">A6-441</strain>
    </source>
</reference>
<dbReference type="Gene3D" id="3.40.50.20">
    <property type="match status" value="1"/>
</dbReference>
<dbReference type="EMBL" id="JAHLFN010000008">
    <property type="protein sequence ID" value="MBU3841448.1"/>
    <property type="molecule type" value="Genomic_DNA"/>
</dbReference>